<protein>
    <recommendedName>
        <fullName evidence="4">Leucine-binding protein domain-containing protein</fullName>
    </recommendedName>
</protein>
<feature type="chain" id="PRO_5045791638" description="Leucine-binding protein domain-containing protein" evidence="3">
    <location>
        <begin position="21"/>
        <end position="389"/>
    </location>
</feature>
<gene>
    <name evidence="5" type="ORF">GCM10023184_30820</name>
</gene>
<evidence type="ECO:0000256" key="2">
    <source>
        <dbReference type="ARBA" id="ARBA00022729"/>
    </source>
</evidence>
<dbReference type="Proteomes" id="UP001501725">
    <property type="component" value="Unassembled WGS sequence"/>
</dbReference>
<dbReference type="InterPro" id="IPR028081">
    <property type="entry name" value="Leu-bd"/>
</dbReference>
<dbReference type="SUPFAM" id="SSF53822">
    <property type="entry name" value="Periplasmic binding protein-like I"/>
    <property type="match status" value="1"/>
</dbReference>
<feature type="signal peptide" evidence="3">
    <location>
        <begin position="1"/>
        <end position="20"/>
    </location>
</feature>
<comment type="caution">
    <text evidence="5">The sequence shown here is derived from an EMBL/GenBank/DDBJ whole genome shotgun (WGS) entry which is preliminary data.</text>
</comment>
<dbReference type="RefSeq" id="WP_345256647.1">
    <property type="nucleotide sequence ID" value="NZ_BAABGY010000008.1"/>
</dbReference>
<dbReference type="InterPro" id="IPR028082">
    <property type="entry name" value="Peripla_BP_I"/>
</dbReference>
<dbReference type="Pfam" id="PF13458">
    <property type="entry name" value="Peripla_BP_6"/>
    <property type="match status" value="1"/>
</dbReference>
<evidence type="ECO:0000256" key="1">
    <source>
        <dbReference type="ARBA" id="ARBA00010062"/>
    </source>
</evidence>
<evidence type="ECO:0000259" key="4">
    <source>
        <dbReference type="Pfam" id="PF13458"/>
    </source>
</evidence>
<evidence type="ECO:0000256" key="3">
    <source>
        <dbReference type="SAM" id="SignalP"/>
    </source>
</evidence>
<reference evidence="6" key="1">
    <citation type="journal article" date="2019" name="Int. J. Syst. Evol. Microbiol.">
        <title>The Global Catalogue of Microorganisms (GCM) 10K type strain sequencing project: providing services to taxonomists for standard genome sequencing and annotation.</title>
        <authorList>
            <consortium name="The Broad Institute Genomics Platform"/>
            <consortium name="The Broad Institute Genome Sequencing Center for Infectious Disease"/>
            <person name="Wu L."/>
            <person name="Ma J."/>
        </authorList>
    </citation>
    <scope>NUCLEOTIDE SEQUENCE [LARGE SCALE GENOMIC DNA]</scope>
    <source>
        <strain evidence="6">JCM 17919</strain>
    </source>
</reference>
<dbReference type="CDD" id="cd06268">
    <property type="entry name" value="PBP1_ABC_transporter_LIVBP-like"/>
    <property type="match status" value="1"/>
</dbReference>
<keyword evidence="2 3" id="KW-0732">Signal</keyword>
<feature type="domain" description="Leucine-binding protein" evidence="4">
    <location>
        <begin position="65"/>
        <end position="328"/>
    </location>
</feature>
<sequence length="389" mass="43168">MKKILFILCAFLAVAGTAGAQAPKRHKIALVAPLYLDSAFDASNNYRFNTQFPKYLNPGLEFYLGAQAALDSLNRAGAPLDVFVIDSRSARKPLSGELRGNSDLKEVGLIIASANAAETRLLAEEAQRRKVPFVSATLPNDAGVTNNPYYVVLNSTLRTHVEALYKYYQRTAAADRVILFTRSGTQEAQVRDYLDDYAKVTTGAPLKIQVQTVTDETEDEAVVAMLDSTKRNVCLVGSLDEDFASHVAGALRTAGSSYRIQIAGMPTWDAFNFRSTEYRGMDILYTTPFYYAKPTPLATQLGRTFSARQNGRPTDLYYRGYESTLRFALLLLDTAGDMAPNLSRKGNAVFTPFNIQPVFLDRAQPTLDYFENKHLYFVRVQNGVRTVLP</sequence>
<keyword evidence="6" id="KW-1185">Reference proteome</keyword>
<accession>A0ABP8H8C7</accession>
<proteinExistence type="inferred from homology"/>
<evidence type="ECO:0000313" key="5">
    <source>
        <dbReference type="EMBL" id="GAA4335772.1"/>
    </source>
</evidence>
<evidence type="ECO:0000313" key="6">
    <source>
        <dbReference type="Proteomes" id="UP001501725"/>
    </source>
</evidence>
<comment type="similarity">
    <text evidence="1">Belongs to the leucine-binding protein family.</text>
</comment>
<dbReference type="EMBL" id="BAABGY010000008">
    <property type="protein sequence ID" value="GAA4335772.1"/>
    <property type="molecule type" value="Genomic_DNA"/>
</dbReference>
<name>A0ABP8H8C7_9BACT</name>
<organism evidence="5 6">
    <name type="scientific">Flaviaesturariibacter amylovorans</name>
    <dbReference type="NCBI Taxonomy" id="1084520"/>
    <lineage>
        <taxon>Bacteria</taxon>
        <taxon>Pseudomonadati</taxon>
        <taxon>Bacteroidota</taxon>
        <taxon>Chitinophagia</taxon>
        <taxon>Chitinophagales</taxon>
        <taxon>Chitinophagaceae</taxon>
        <taxon>Flaviaestuariibacter</taxon>
    </lineage>
</organism>
<dbReference type="Gene3D" id="3.40.50.2300">
    <property type="match status" value="2"/>
</dbReference>